<evidence type="ECO:0000313" key="2">
    <source>
        <dbReference type="EMBL" id="WAR27314.1"/>
    </source>
</evidence>
<name>A0ABY7G1E2_MYAAR</name>
<keyword evidence="1" id="KW-0472">Membrane</keyword>
<accession>A0ABY7G1E2</accession>
<evidence type="ECO:0000313" key="3">
    <source>
        <dbReference type="Proteomes" id="UP001164746"/>
    </source>
</evidence>
<organism evidence="2 3">
    <name type="scientific">Mya arenaria</name>
    <name type="common">Soft-shell clam</name>
    <dbReference type="NCBI Taxonomy" id="6604"/>
    <lineage>
        <taxon>Eukaryota</taxon>
        <taxon>Metazoa</taxon>
        <taxon>Spiralia</taxon>
        <taxon>Lophotrochozoa</taxon>
        <taxon>Mollusca</taxon>
        <taxon>Bivalvia</taxon>
        <taxon>Autobranchia</taxon>
        <taxon>Heteroconchia</taxon>
        <taxon>Euheterodonta</taxon>
        <taxon>Imparidentia</taxon>
        <taxon>Neoheterodontei</taxon>
        <taxon>Myida</taxon>
        <taxon>Myoidea</taxon>
        <taxon>Myidae</taxon>
        <taxon>Mya</taxon>
    </lineage>
</organism>
<dbReference type="EMBL" id="CP111026">
    <property type="protein sequence ID" value="WAR27314.1"/>
    <property type="molecule type" value="Genomic_DNA"/>
</dbReference>
<keyword evidence="3" id="KW-1185">Reference proteome</keyword>
<dbReference type="Proteomes" id="UP001164746">
    <property type="component" value="Chromosome 15"/>
</dbReference>
<reference evidence="2" key="1">
    <citation type="submission" date="2022-11" db="EMBL/GenBank/DDBJ databases">
        <title>Centuries of genome instability and evolution in soft-shell clam transmissible cancer (bioRxiv).</title>
        <authorList>
            <person name="Hart S.F.M."/>
            <person name="Yonemitsu M.A."/>
            <person name="Giersch R.M."/>
            <person name="Beal B.F."/>
            <person name="Arriagada G."/>
            <person name="Davis B.W."/>
            <person name="Ostrander E.A."/>
            <person name="Goff S.P."/>
            <person name="Metzger M.J."/>
        </authorList>
    </citation>
    <scope>NUCLEOTIDE SEQUENCE</scope>
    <source>
        <strain evidence="2">MELC-2E11</strain>
        <tissue evidence="2">Siphon/mantle</tissue>
    </source>
</reference>
<sequence>MLEIWLKRLAGVVLLMLMFVLIAVVCIVWTMPDGKQIDVDTEICLQNECGTTTDVLHQIFEKEILSAYVAAENQEKIQTNKYIEEALEHDVQLMTNYKNTLWSMKPSAKLVGNREEQEHVSGK</sequence>
<feature type="transmembrane region" description="Helical" evidence="1">
    <location>
        <begin position="12"/>
        <end position="31"/>
    </location>
</feature>
<gene>
    <name evidence="2" type="ORF">MAR_013018</name>
</gene>
<evidence type="ECO:0000256" key="1">
    <source>
        <dbReference type="SAM" id="Phobius"/>
    </source>
</evidence>
<proteinExistence type="predicted"/>
<protein>
    <submittedName>
        <fullName evidence="2">Uncharacterized protein</fullName>
    </submittedName>
</protein>
<keyword evidence="1" id="KW-0812">Transmembrane</keyword>
<keyword evidence="1" id="KW-1133">Transmembrane helix</keyword>